<dbReference type="Proteomes" id="UP000290288">
    <property type="component" value="Unassembled WGS sequence"/>
</dbReference>
<dbReference type="EMBL" id="SDEE01000327">
    <property type="protein sequence ID" value="RXW17614.1"/>
    <property type="molecule type" value="Genomic_DNA"/>
</dbReference>
<reference evidence="2 3" key="1">
    <citation type="submission" date="2019-01" db="EMBL/GenBank/DDBJ databases">
        <title>Draft genome sequence of Psathyrella aberdarensis IHI B618.</title>
        <authorList>
            <person name="Buettner E."/>
            <person name="Kellner H."/>
        </authorList>
    </citation>
    <scope>NUCLEOTIDE SEQUENCE [LARGE SCALE GENOMIC DNA]</scope>
    <source>
        <strain evidence="2 3">IHI B618</strain>
    </source>
</reference>
<comment type="caution">
    <text evidence="2">The sequence shown here is derived from an EMBL/GenBank/DDBJ whole genome shotgun (WGS) entry which is preliminary data.</text>
</comment>
<sequence>MPDARYPLSFEPTFKNLYGAQLLAIVVTTWLYGISFIMLTRYFVSHSRNDPVMVKVVIAVLGILASLEAIFSNHQLYDYFILKNGDLSQRDKIPFSVPVSDSSDIITSRVD</sequence>
<keyword evidence="1" id="KW-1133">Transmembrane helix</keyword>
<evidence type="ECO:0000313" key="2">
    <source>
        <dbReference type="EMBL" id="RXW17614.1"/>
    </source>
</evidence>
<keyword evidence="1" id="KW-0812">Transmembrane</keyword>
<gene>
    <name evidence="2" type="ORF">EST38_g8243</name>
</gene>
<keyword evidence="3" id="KW-1185">Reference proteome</keyword>
<evidence type="ECO:0000256" key="1">
    <source>
        <dbReference type="SAM" id="Phobius"/>
    </source>
</evidence>
<feature type="transmembrane region" description="Helical" evidence="1">
    <location>
        <begin position="52"/>
        <end position="71"/>
    </location>
</feature>
<name>A0A4Q2DFW0_9AGAR</name>
<protein>
    <submittedName>
        <fullName evidence="2">Uncharacterized protein</fullName>
    </submittedName>
</protein>
<accession>A0A4Q2DFW0</accession>
<evidence type="ECO:0000313" key="3">
    <source>
        <dbReference type="Proteomes" id="UP000290288"/>
    </source>
</evidence>
<feature type="transmembrane region" description="Helical" evidence="1">
    <location>
        <begin position="20"/>
        <end position="40"/>
    </location>
</feature>
<dbReference type="AlphaFoldDB" id="A0A4Q2DFW0"/>
<dbReference type="OrthoDB" id="3066090at2759"/>
<proteinExistence type="predicted"/>
<organism evidence="2 3">
    <name type="scientific">Candolleomyces aberdarensis</name>
    <dbReference type="NCBI Taxonomy" id="2316362"/>
    <lineage>
        <taxon>Eukaryota</taxon>
        <taxon>Fungi</taxon>
        <taxon>Dikarya</taxon>
        <taxon>Basidiomycota</taxon>
        <taxon>Agaricomycotina</taxon>
        <taxon>Agaricomycetes</taxon>
        <taxon>Agaricomycetidae</taxon>
        <taxon>Agaricales</taxon>
        <taxon>Agaricineae</taxon>
        <taxon>Psathyrellaceae</taxon>
        <taxon>Candolleomyces</taxon>
    </lineage>
</organism>
<keyword evidence="1" id="KW-0472">Membrane</keyword>